<protein>
    <recommendedName>
        <fullName evidence="3">DDE Tnp4 domain-containing protein</fullName>
    </recommendedName>
</protein>
<evidence type="ECO:0008006" key="3">
    <source>
        <dbReference type="Google" id="ProtNLM"/>
    </source>
</evidence>
<keyword evidence="2" id="KW-1185">Reference proteome</keyword>
<dbReference type="Proteomes" id="UP000075880">
    <property type="component" value="Unassembled WGS sequence"/>
</dbReference>
<name>A0AAG5DWM0_ANOAO</name>
<dbReference type="AlphaFoldDB" id="A0AAG5DWM0"/>
<evidence type="ECO:0000313" key="2">
    <source>
        <dbReference type="Proteomes" id="UP000075880"/>
    </source>
</evidence>
<sequence length="212" mass="24325">RYPSVIDFDYLLEQIGPKISKTDTNMRKSLSAKDKLIVTLRFLATGDNYKTLEYTFRISAQSIGIFIPEVCDSLIEVLRDFVKLPTCPDEWLKVAQGFQEKYNFPHVLGAIDGKHVAIKAPPHSGTDYFNYKIFFSLVLLRVVDSKSNFIYADVGILSQVYVDLCPNNDYCLPSSSHLSVHFWNLTVQFHIIAKIFVISKVKLTHFNRDQCY</sequence>
<reference evidence="1" key="1">
    <citation type="submission" date="2024-04" db="UniProtKB">
        <authorList>
            <consortium name="EnsemblMetazoa"/>
        </authorList>
    </citation>
    <scope>IDENTIFICATION</scope>
    <source>
        <strain evidence="1">EBRO</strain>
    </source>
</reference>
<dbReference type="EnsemblMetazoa" id="ENSAATROPT017566">
    <property type="protein sequence ID" value="ENSAATROPP015521"/>
    <property type="gene ID" value="ENSAATROPG014353"/>
</dbReference>
<organism evidence="1 2">
    <name type="scientific">Anopheles atroparvus</name>
    <name type="common">European mosquito</name>
    <dbReference type="NCBI Taxonomy" id="41427"/>
    <lineage>
        <taxon>Eukaryota</taxon>
        <taxon>Metazoa</taxon>
        <taxon>Ecdysozoa</taxon>
        <taxon>Arthropoda</taxon>
        <taxon>Hexapoda</taxon>
        <taxon>Insecta</taxon>
        <taxon>Pterygota</taxon>
        <taxon>Neoptera</taxon>
        <taxon>Endopterygota</taxon>
        <taxon>Diptera</taxon>
        <taxon>Nematocera</taxon>
        <taxon>Culicoidea</taxon>
        <taxon>Culicidae</taxon>
        <taxon>Anophelinae</taxon>
        <taxon>Anopheles</taxon>
    </lineage>
</organism>
<evidence type="ECO:0000313" key="1">
    <source>
        <dbReference type="EnsemblMetazoa" id="ENSAATROPP015521"/>
    </source>
</evidence>
<proteinExistence type="predicted"/>
<accession>A0AAG5DWM0</accession>